<feature type="transmembrane region" description="Helical" evidence="9">
    <location>
        <begin position="965"/>
        <end position="986"/>
    </location>
</feature>
<evidence type="ECO:0000256" key="5">
    <source>
        <dbReference type="ARBA" id="ARBA00022519"/>
    </source>
</evidence>
<keyword evidence="6 9" id="KW-0812">Transmembrane</keyword>
<feature type="transmembrane region" description="Helical" evidence="9">
    <location>
        <begin position="998"/>
        <end position="1024"/>
    </location>
</feature>
<dbReference type="Gene3D" id="3.30.70.1440">
    <property type="entry name" value="Multidrug efflux transporter AcrB pore domain"/>
    <property type="match status" value="1"/>
</dbReference>
<feature type="transmembrane region" description="Helical" evidence="9">
    <location>
        <begin position="441"/>
        <end position="460"/>
    </location>
</feature>
<dbReference type="FunFam" id="3.30.2090.10:FF:000001">
    <property type="entry name" value="Efflux pump membrane transporter"/>
    <property type="match status" value="1"/>
</dbReference>
<protein>
    <recommendedName>
        <fullName evidence="9">Efflux pump membrane transporter</fullName>
    </recommendedName>
</protein>
<dbReference type="GO" id="GO:0015562">
    <property type="term" value="F:efflux transmembrane transporter activity"/>
    <property type="evidence" value="ECO:0007669"/>
    <property type="project" value="InterPro"/>
</dbReference>
<dbReference type="RefSeq" id="WP_345425916.1">
    <property type="nucleotide sequence ID" value="NZ_AP031496.1"/>
</dbReference>
<dbReference type="GO" id="GO:0009636">
    <property type="term" value="P:response to toxic substance"/>
    <property type="evidence" value="ECO:0007669"/>
    <property type="project" value="UniProtKB-ARBA"/>
</dbReference>
<evidence type="ECO:0000313" key="11">
    <source>
        <dbReference type="EMBL" id="GAA4952629.1"/>
    </source>
</evidence>
<evidence type="ECO:0000256" key="3">
    <source>
        <dbReference type="ARBA" id="ARBA00022448"/>
    </source>
</evidence>
<keyword evidence="5 9" id="KW-0997">Cell inner membrane</keyword>
<dbReference type="Gene3D" id="1.20.1640.10">
    <property type="entry name" value="Multidrug efflux transporter AcrB transmembrane domain"/>
    <property type="match status" value="2"/>
</dbReference>
<comment type="caution">
    <text evidence="11">The sequence shown here is derived from an EMBL/GenBank/DDBJ whole genome shotgun (WGS) entry which is preliminary data.</text>
</comment>
<dbReference type="Pfam" id="PF00873">
    <property type="entry name" value="ACR_tran"/>
    <property type="match status" value="1"/>
</dbReference>
<keyword evidence="8 9" id="KW-0472">Membrane</keyword>
<dbReference type="GO" id="GO:0005886">
    <property type="term" value="C:plasma membrane"/>
    <property type="evidence" value="ECO:0007669"/>
    <property type="project" value="UniProtKB-SubCell"/>
</dbReference>
<dbReference type="Gene3D" id="3.30.2090.10">
    <property type="entry name" value="Multidrug efflux transporter AcrB TolC docking domain, DN and DC subdomains"/>
    <property type="match status" value="2"/>
</dbReference>
<dbReference type="NCBIfam" id="NF000282">
    <property type="entry name" value="RND_permease_1"/>
    <property type="match status" value="1"/>
</dbReference>
<feature type="transmembrane region" description="Helical" evidence="9">
    <location>
        <begin position="366"/>
        <end position="387"/>
    </location>
</feature>
<keyword evidence="7 9" id="KW-1133">Transmembrane helix</keyword>
<name>A0AAV3U6W7_9ALTE</name>
<dbReference type="Proteomes" id="UP001409585">
    <property type="component" value="Unassembled WGS sequence"/>
</dbReference>
<comment type="caution">
    <text evidence="9">Lacks conserved residue(s) required for the propagation of feature annotation.</text>
</comment>
<dbReference type="SUPFAM" id="SSF82714">
    <property type="entry name" value="Multidrug efflux transporter AcrB TolC docking domain, DN and DC subdomains"/>
    <property type="match status" value="2"/>
</dbReference>
<dbReference type="NCBIfam" id="TIGR00915">
    <property type="entry name" value="2A0602"/>
    <property type="match status" value="1"/>
</dbReference>
<dbReference type="InterPro" id="IPR001036">
    <property type="entry name" value="Acrflvin-R"/>
</dbReference>
<feature type="transmembrane region" description="Helical" evidence="9">
    <location>
        <begin position="921"/>
        <end position="944"/>
    </location>
</feature>
<dbReference type="PANTHER" id="PTHR32063">
    <property type="match status" value="1"/>
</dbReference>
<dbReference type="AlphaFoldDB" id="A0AAV3U6W7"/>
<dbReference type="FunFam" id="3.30.70.1430:FF:000001">
    <property type="entry name" value="Efflux pump membrane transporter"/>
    <property type="match status" value="1"/>
</dbReference>
<accession>A0AAV3U6W7</accession>
<evidence type="ECO:0000256" key="6">
    <source>
        <dbReference type="ARBA" id="ARBA00022692"/>
    </source>
</evidence>
<dbReference type="InterPro" id="IPR004764">
    <property type="entry name" value="MdtF-like"/>
</dbReference>
<evidence type="ECO:0000256" key="7">
    <source>
        <dbReference type="ARBA" id="ARBA00022989"/>
    </source>
</evidence>
<feature type="transmembrane region" description="Helical" evidence="9">
    <location>
        <begin position="472"/>
        <end position="497"/>
    </location>
</feature>
<keyword evidence="3 9" id="KW-0813">Transport</keyword>
<evidence type="ECO:0000313" key="12">
    <source>
        <dbReference type="Proteomes" id="UP001409585"/>
    </source>
</evidence>
<feature type="transmembrane region" description="Helical" evidence="9">
    <location>
        <begin position="895"/>
        <end position="915"/>
    </location>
</feature>
<feature type="transmembrane region" description="Helical" evidence="9">
    <location>
        <begin position="340"/>
        <end position="359"/>
    </location>
</feature>
<dbReference type="PRINTS" id="PR00702">
    <property type="entry name" value="ACRIFLAVINRP"/>
</dbReference>
<dbReference type="SUPFAM" id="SSF82693">
    <property type="entry name" value="Multidrug efflux transporter AcrB pore domain, PN1, PN2, PC1 and PC2 subdomains"/>
    <property type="match status" value="4"/>
</dbReference>
<evidence type="ECO:0000256" key="9">
    <source>
        <dbReference type="RuleBase" id="RU364070"/>
    </source>
</evidence>
<dbReference type="Gene3D" id="3.30.70.1320">
    <property type="entry name" value="Multidrug efflux transporter AcrB pore domain like"/>
    <property type="match status" value="1"/>
</dbReference>
<reference evidence="12" key="1">
    <citation type="journal article" date="2019" name="Int. J. Syst. Evol. Microbiol.">
        <title>The Global Catalogue of Microorganisms (GCM) 10K type strain sequencing project: providing services to taxonomists for standard genome sequencing and annotation.</title>
        <authorList>
            <consortium name="The Broad Institute Genomics Platform"/>
            <consortium name="The Broad Institute Genome Sequencing Center for Infectious Disease"/>
            <person name="Wu L."/>
            <person name="Ma J."/>
        </authorList>
    </citation>
    <scope>NUCLEOTIDE SEQUENCE [LARGE SCALE GENOMIC DNA]</scope>
    <source>
        <strain evidence="12">JCM 19134</strain>
    </source>
</reference>
<feature type="region of interest" description="Disordered" evidence="10">
    <location>
        <begin position="1032"/>
        <end position="1054"/>
    </location>
</feature>
<gene>
    <name evidence="11" type="primary">mexB</name>
    <name evidence="11" type="ORF">GCM10025791_36780</name>
</gene>
<dbReference type="SUPFAM" id="SSF82866">
    <property type="entry name" value="Multidrug efflux transporter AcrB transmembrane domain"/>
    <property type="match status" value="2"/>
</dbReference>
<keyword evidence="4" id="KW-1003">Cell membrane</keyword>
<comment type="subcellular location">
    <subcellularLocation>
        <location evidence="1 9">Cell inner membrane</location>
        <topology evidence="1 9">Multi-pass membrane protein</topology>
    </subcellularLocation>
</comment>
<feature type="transmembrane region" description="Helical" evidence="9">
    <location>
        <begin position="870"/>
        <end position="888"/>
    </location>
</feature>
<dbReference type="FunFam" id="3.30.70.1430:FF:000002">
    <property type="entry name" value="Efflux pump membrane transporter"/>
    <property type="match status" value="1"/>
</dbReference>
<dbReference type="EMBL" id="BAABLX010000029">
    <property type="protein sequence ID" value="GAA4952629.1"/>
    <property type="molecule type" value="Genomic_DNA"/>
</dbReference>
<organism evidence="11 12">
    <name type="scientific">Halioxenophilus aromaticivorans</name>
    <dbReference type="NCBI Taxonomy" id="1306992"/>
    <lineage>
        <taxon>Bacteria</taxon>
        <taxon>Pseudomonadati</taxon>
        <taxon>Pseudomonadota</taxon>
        <taxon>Gammaproteobacteria</taxon>
        <taxon>Alteromonadales</taxon>
        <taxon>Alteromonadaceae</taxon>
        <taxon>Halioxenophilus</taxon>
    </lineage>
</organism>
<dbReference type="FunFam" id="1.20.1640.10:FF:000001">
    <property type="entry name" value="Efflux pump membrane transporter"/>
    <property type="match status" value="1"/>
</dbReference>
<dbReference type="PANTHER" id="PTHR32063:SF13">
    <property type="entry name" value="MULTIDRUG EFFLUX PUMP SUBUNIT ACRB-RELATED"/>
    <property type="match status" value="1"/>
</dbReference>
<dbReference type="Gene3D" id="3.30.70.1430">
    <property type="entry name" value="Multidrug efflux transporter AcrB pore domain"/>
    <property type="match status" value="2"/>
</dbReference>
<dbReference type="GO" id="GO:0042910">
    <property type="term" value="F:xenobiotic transmembrane transporter activity"/>
    <property type="evidence" value="ECO:0007669"/>
    <property type="project" value="TreeGrafter"/>
</dbReference>
<evidence type="ECO:0000256" key="4">
    <source>
        <dbReference type="ARBA" id="ARBA00022475"/>
    </source>
</evidence>
<sequence length="1054" mass="114341">MSNFFIRRPIFAWVIALLIMMAGAMSIKQLPINQYPDIAPPAVSINVAYPGASAETTQQTVVQVIEQQLNGIDNLRYIESQSNSDGSATIIVTFDQGTDPDIAQVQVQNKVSLAEALLPQSVTEQGIPVRKYQMNIMLVVSLINTDGQMTDSDLSDLLVSKLEDPIVRTKGVGDFMLMGSEYAMRIWLDPAKLAQYNLIPSDVSTAIQQQNVQVSSGQIGGLPTVPTSKVSATILSKTRFESVQQFEDVLLKVNPDGSQVRLSDVANVGLGPESYAISTTVQGNPASGLALRLATGANLLDTINGVKAAVENLKPSLPDGVQVEFPYDTSPVVEASIEKVVHTLIEAIVLVFIVMFVFLQNLRATLVTTMVVPVVLLGTFGVLYAFGYTINTLTMFGMVLAIGLLVDDAIVVVENVERVMHEEGVGPKEATVKSMGQIQGALFGIAMVLSAVLIPMAFFSGSTGVIYRQFSITIVAAMILSVIVALIFTPALCATLLKPLSAEKKTKGFAGWFNRWFDRGSAKYISGVRTLINRRVLFMVVWLGIVGVTGWLFSRLPTTFLPEEDQGVMMVQITLPANASALRTQQVIDKVQTYFAEQEPEAVQSTFAANGFSFAGRGQNVAMMFVKLKDWAEREDPNLSAQAVAGRAMGYFSQVREAQIFALVPPAVMELGNATGFDFYLQDIGGNGHEALMATMGQFLGMAYQDPRLFMVRHNGMPNEPQYKLQIDDERARALGLSLTDINNTLSTAWGSSFVNQFMFNDRVKNVYIQGRASSRSTPDDLNSWYFRNSDGDMVPFSAFASGDWTWGSPRFERFNGVTSVNIQGAPASGYSSGDAVQAVLELAEKLPPGYRIEWRGISYEEQTAGSQTLMLYAISLAVVFLCLAALYESWFIPISVLLVVPLGVLGTVGAMLLRGLENDVFFQVGLLTTVGLAAKNAILIVEFAKELHEQGKGIVEAAVEAASLRIRPIIMTSMAFIMGVLPLTLSSGAGAGSQHSIGTAVIGGMFTSTFLAVFFVPMFYVVIVKLFSRKPKPQSNPQSKPEQDQAASQEVTV</sequence>
<evidence type="ECO:0000256" key="1">
    <source>
        <dbReference type="ARBA" id="ARBA00004429"/>
    </source>
</evidence>
<feature type="transmembrane region" description="Helical" evidence="9">
    <location>
        <begin position="536"/>
        <end position="553"/>
    </location>
</feature>
<evidence type="ECO:0000256" key="10">
    <source>
        <dbReference type="SAM" id="MobiDB-lite"/>
    </source>
</evidence>
<evidence type="ECO:0000256" key="8">
    <source>
        <dbReference type="ARBA" id="ARBA00023136"/>
    </source>
</evidence>
<evidence type="ECO:0000256" key="2">
    <source>
        <dbReference type="ARBA" id="ARBA00010942"/>
    </source>
</evidence>
<keyword evidence="12" id="KW-1185">Reference proteome</keyword>
<dbReference type="InterPro" id="IPR027463">
    <property type="entry name" value="AcrB_DN_DC_subdom"/>
</dbReference>
<proteinExistence type="inferred from homology"/>
<comment type="similarity">
    <text evidence="2 9">Belongs to the resistance-nodulation-cell division (RND) (TC 2.A.6) family.</text>
</comment>